<protein>
    <submittedName>
        <fullName evidence="2">Uncharacterized protein</fullName>
    </submittedName>
</protein>
<organism evidence="2 3">
    <name type="scientific">Tropilaelaps mercedesae</name>
    <dbReference type="NCBI Taxonomy" id="418985"/>
    <lineage>
        <taxon>Eukaryota</taxon>
        <taxon>Metazoa</taxon>
        <taxon>Ecdysozoa</taxon>
        <taxon>Arthropoda</taxon>
        <taxon>Chelicerata</taxon>
        <taxon>Arachnida</taxon>
        <taxon>Acari</taxon>
        <taxon>Parasitiformes</taxon>
        <taxon>Mesostigmata</taxon>
        <taxon>Gamasina</taxon>
        <taxon>Dermanyssoidea</taxon>
        <taxon>Laelapidae</taxon>
        <taxon>Tropilaelaps</taxon>
    </lineage>
</organism>
<feature type="signal peptide" evidence="1">
    <location>
        <begin position="1"/>
        <end position="16"/>
    </location>
</feature>
<reference evidence="2 3" key="1">
    <citation type="journal article" date="2017" name="Gigascience">
        <title>Draft genome of the honey bee ectoparasitic mite, Tropilaelaps mercedesae, is shaped by the parasitic life history.</title>
        <authorList>
            <person name="Dong X."/>
            <person name="Armstrong S.D."/>
            <person name="Xia D."/>
            <person name="Makepeace B.L."/>
            <person name="Darby A.C."/>
            <person name="Kadowaki T."/>
        </authorList>
    </citation>
    <scope>NUCLEOTIDE SEQUENCE [LARGE SCALE GENOMIC DNA]</scope>
    <source>
        <strain evidence="2">Wuxi-XJTLU</strain>
    </source>
</reference>
<dbReference type="InParanoid" id="A0A1V9XFY9"/>
<dbReference type="AlphaFoldDB" id="A0A1V9XFY9"/>
<name>A0A1V9XFY9_9ACAR</name>
<evidence type="ECO:0000313" key="2">
    <source>
        <dbReference type="EMBL" id="OQR72336.1"/>
    </source>
</evidence>
<proteinExistence type="predicted"/>
<evidence type="ECO:0000256" key="1">
    <source>
        <dbReference type="SAM" id="SignalP"/>
    </source>
</evidence>
<comment type="caution">
    <text evidence="2">The sequence shown here is derived from an EMBL/GenBank/DDBJ whole genome shotgun (WGS) entry which is preliminary data.</text>
</comment>
<sequence>MAVAVPLLLTAILSFAVRSGFKLSGARFLRTNASRPAERRIAWLKNADAPETEKIPLSSGLDINKHRGVYQMQCHHKTTAVDDGVVEVHSTLSLLNRKILDTQEDADLHFKIEANVSFPIDVITLERSEGRITVAIIHPALLGNLTFIYQYVNCERPEQPVRVWNNPLATKNLSEFRDYLDNHPNVGTRIGSFLCTSTPLDLHPHKEMRVSTFRILIDMNMNKKRLTLHTCSAENWVCLQTYEKTVPMDLSNMDKNETAEIKTVFVLVRHADSKIVEWPPSSFIKTKTWCELKDPE</sequence>
<evidence type="ECO:0000313" key="3">
    <source>
        <dbReference type="Proteomes" id="UP000192247"/>
    </source>
</evidence>
<gene>
    <name evidence="2" type="ORF">BIW11_10457</name>
</gene>
<keyword evidence="3" id="KW-1185">Reference proteome</keyword>
<dbReference type="EMBL" id="MNPL01011994">
    <property type="protein sequence ID" value="OQR72336.1"/>
    <property type="molecule type" value="Genomic_DNA"/>
</dbReference>
<accession>A0A1V9XFY9</accession>
<keyword evidence="1" id="KW-0732">Signal</keyword>
<dbReference type="Proteomes" id="UP000192247">
    <property type="component" value="Unassembled WGS sequence"/>
</dbReference>
<feature type="chain" id="PRO_5010728852" evidence="1">
    <location>
        <begin position="17"/>
        <end position="296"/>
    </location>
</feature>